<dbReference type="Proteomes" id="UP000612282">
    <property type="component" value="Unassembled WGS sequence"/>
</dbReference>
<dbReference type="Pfam" id="PF13602">
    <property type="entry name" value="ADH_zinc_N_2"/>
    <property type="match status" value="1"/>
</dbReference>
<sequence>MLAAVIAASDGPDVFALDEVPEPSGGAILIDVTLAGVSLRDLEHRRGPHAPPVLGTDVVGRRRSDGRRVAALLPDGGGYAQVVAAPAGHVVEVPDEVGDEQALAVLEQGLTAWHCLHTVGRVDPGDVVLVATAGAGGAGHLEIQLARSAGARVIASVQDGTPTLILDGIGGRLFEQLRAVLAPFGRIVTYGEPLGSVPVAPLVTASTGVLGFDLRQVLADEELYRSSAARLFHLVERGVLTFPESPVYPLSAVGRAHTDLENRVVAGKPLIDVRHPF</sequence>
<name>A0ABQ3X3S0_9ACTN</name>
<dbReference type="Gene3D" id="3.40.50.720">
    <property type="entry name" value="NAD(P)-binding Rossmann-like Domain"/>
    <property type="match status" value="2"/>
</dbReference>
<comment type="caution">
    <text evidence="4">The sequence shown here is derived from an EMBL/GenBank/DDBJ whole genome shotgun (WGS) entry which is preliminary data.</text>
</comment>
<dbReference type="InterPro" id="IPR020843">
    <property type="entry name" value="ER"/>
</dbReference>
<dbReference type="InterPro" id="IPR036291">
    <property type="entry name" value="NAD(P)-bd_dom_sf"/>
</dbReference>
<protein>
    <submittedName>
        <fullName evidence="4">NADPH:quinone reductase</fullName>
    </submittedName>
</protein>
<evidence type="ECO:0000313" key="5">
    <source>
        <dbReference type="Proteomes" id="UP000612282"/>
    </source>
</evidence>
<dbReference type="EMBL" id="BOMG01000026">
    <property type="protein sequence ID" value="GID53055.1"/>
    <property type="molecule type" value="Genomic_DNA"/>
</dbReference>
<gene>
    <name evidence="4" type="primary">qor_1</name>
    <name evidence="4" type="ORF">Aco03nite_014590</name>
</gene>
<feature type="domain" description="Enoyl reductase (ER)" evidence="3">
    <location>
        <begin position="11"/>
        <end position="271"/>
    </location>
</feature>
<keyword evidence="5" id="KW-1185">Reference proteome</keyword>
<reference evidence="4 5" key="1">
    <citation type="submission" date="2021-01" db="EMBL/GenBank/DDBJ databases">
        <title>Whole genome shotgun sequence of Actinoplanes couchii NBRC 106145.</title>
        <authorList>
            <person name="Komaki H."/>
            <person name="Tamura T."/>
        </authorList>
    </citation>
    <scope>NUCLEOTIDE SEQUENCE [LARGE SCALE GENOMIC DNA]</scope>
    <source>
        <strain evidence="4 5">NBRC 106145</strain>
    </source>
</reference>
<organism evidence="4 5">
    <name type="scientific">Actinoplanes couchii</name>
    <dbReference type="NCBI Taxonomy" id="403638"/>
    <lineage>
        <taxon>Bacteria</taxon>
        <taxon>Bacillati</taxon>
        <taxon>Actinomycetota</taxon>
        <taxon>Actinomycetes</taxon>
        <taxon>Micromonosporales</taxon>
        <taxon>Micromonosporaceae</taxon>
        <taxon>Actinoplanes</taxon>
    </lineage>
</organism>
<accession>A0ABQ3X3S0</accession>
<evidence type="ECO:0000259" key="3">
    <source>
        <dbReference type="SMART" id="SM00829"/>
    </source>
</evidence>
<evidence type="ECO:0000313" key="4">
    <source>
        <dbReference type="EMBL" id="GID53055.1"/>
    </source>
</evidence>
<evidence type="ECO:0000256" key="1">
    <source>
        <dbReference type="ARBA" id="ARBA00022857"/>
    </source>
</evidence>
<proteinExistence type="predicted"/>
<dbReference type="RefSeq" id="WP_203793983.1">
    <property type="nucleotide sequence ID" value="NZ_BAAAQE010000076.1"/>
</dbReference>
<dbReference type="PANTHER" id="PTHR48106">
    <property type="entry name" value="QUINONE OXIDOREDUCTASE PIG3-RELATED"/>
    <property type="match status" value="1"/>
</dbReference>
<dbReference type="SUPFAM" id="SSF50129">
    <property type="entry name" value="GroES-like"/>
    <property type="match status" value="1"/>
</dbReference>
<dbReference type="SMART" id="SM00829">
    <property type="entry name" value="PKS_ER"/>
    <property type="match status" value="1"/>
</dbReference>
<keyword evidence="2" id="KW-0560">Oxidoreductase</keyword>
<dbReference type="SUPFAM" id="SSF51735">
    <property type="entry name" value="NAD(P)-binding Rossmann-fold domains"/>
    <property type="match status" value="1"/>
</dbReference>
<dbReference type="Gene3D" id="3.90.180.10">
    <property type="entry name" value="Medium-chain alcohol dehydrogenases, catalytic domain"/>
    <property type="match status" value="2"/>
</dbReference>
<evidence type="ECO:0000256" key="2">
    <source>
        <dbReference type="ARBA" id="ARBA00023002"/>
    </source>
</evidence>
<keyword evidence="1" id="KW-0521">NADP</keyword>
<dbReference type="InterPro" id="IPR011032">
    <property type="entry name" value="GroES-like_sf"/>
</dbReference>